<sequence length="69" mass="7762">MKSESLKCREHSFVLLDGASSVFVRCVSLGMALSKAVRGFCLCLPTDRSYHRIVVARCHSPFYTLEHNT</sequence>
<dbReference type="AlphaFoldDB" id="A0A0K2U8N2"/>
<name>A0A0K2U8N2_LEPSM</name>
<reference evidence="1" key="1">
    <citation type="submission" date="2014-05" db="EMBL/GenBank/DDBJ databases">
        <authorList>
            <person name="Chronopoulou M."/>
        </authorList>
    </citation>
    <scope>NUCLEOTIDE SEQUENCE</scope>
    <source>
        <tissue evidence="1">Whole organism</tissue>
    </source>
</reference>
<organism evidence="1">
    <name type="scientific">Lepeophtheirus salmonis</name>
    <name type="common">Salmon louse</name>
    <name type="synonym">Caligus salmonis</name>
    <dbReference type="NCBI Taxonomy" id="72036"/>
    <lineage>
        <taxon>Eukaryota</taxon>
        <taxon>Metazoa</taxon>
        <taxon>Ecdysozoa</taxon>
        <taxon>Arthropoda</taxon>
        <taxon>Crustacea</taxon>
        <taxon>Multicrustacea</taxon>
        <taxon>Hexanauplia</taxon>
        <taxon>Copepoda</taxon>
        <taxon>Siphonostomatoida</taxon>
        <taxon>Caligidae</taxon>
        <taxon>Lepeophtheirus</taxon>
    </lineage>
</organism>
<dbReference type="EMBL" id="HACA01017044">
    <property type="protein sequence ID" value="CDW34405.1"/>
    <property type="molecule type" value="Transcribed_RNA"/>
</dbReference>
<protein>
    <submittedName>
        <fullName evidence="1">Uncharacterized protein</fullName>
    </submittedName>
</protein>
<accession>A0A0K2U8N2</accession>
<proteinExistence type="predicted"/>
<evidence type="ECO:0000313" key="1">
    <source>
        <dbReference type="EMBL" id="CDW34405.1"/>
    </source>
</evidence>